<name>A0A699HAS5_TANCI</name>
<keyword evidence="1" id="KW-0548">Nucleotidyltransferase</keyword>
<evidence type="ECO:0000313" key="1">
    <source>
        <dbReference type="EMBL" id="GEX76994.1"/>
    </source>
</evidence>
<accession>A0A699HAS5</accession>
<proteinExistence type="predicted"/>
<keyword evidence="1" id="KW-0808">Transferase</keyword>
<protein>
    <submittedName>
        <fullName evidence="1">Putative reverse transcriptase domain-containing protein</fullName>
    </submittedName>
</protein>
<comment type="caution">
    <text evidence="1">The sequence shown here is derived from an EMBL/GenBank/DDBJ whole genome shotgun (WGS) entry which is preliminary data.</text>
</comment>
<organism evidence="1">
    <name type="scientific">Tanacetum cinerariifolium</name>
    <name type="common">Dalmatian daisy</name>
    <name type="synonym">Chrysanthemum cinerariifolium</name>
    <dbReference type="NCBI Taxonomy" id="118510"/>
    <lineage>
        <taxon>Eukaryota</taxon>
        <taxon>Viridiplantae</taxon>
        <taxon>Streptophyta</taxon>
        <taxon>Embryophyta</taxon>
        <taxon>Tracheophyta</taxon>
        <taxon>Spermatophyta</taxon>
        <taxon>Magnoliopsida</taxon>
        <taxon>eudicotyledons</taxon>
        <taxon>Gunneridae</taxon>
        <taxon>Pentapetalae</taxon>
        <taxon>asterids</taxon>
        <taxon>campanulids</taxon>
        <taxon>Asterales</taxon>
        <taxon>Asteraceae</taxon>
        <taxon>Asteroideae</taxon>
        <taxon>Anthemideae</taxon>
        <taxon>Anthemidinae</taxon>
        <taxon>Tanacetum</taxon>
    </lineage>
</organism>
<sequence length="131" mass="14789">MKVNGPKLKDIPVVHEFPGVFLEDFLGLPPSREVEFHIDLILGAMPVANSPYRLEPMEMQELDYDCEIRYHLGKANVVAGAFGRKERMKLRRARAMSMTIHSSIKARILEAQSHASKSINTLAEMLKGLDK</sequence>
<dbReference type="AlphaFoldDB" id="A0A699HAS5"/>
<dbReference type="GO" id="GO:0003964">
    <property type="term" value="F:RNA-directed DNA polymerase activity"/>
    <property type="evidence" value="ECO:0007669"/>
    <property type="project" value="UniProtKB-KW"/>
</dbReference>
<keyword evidence="1" id="KW-0695">RNA-directed DNA polymerase</keyword>
<gene>
    <name evidence="1" type="ORF">Tci_348969</name>
</gene>
<reference evidence="1" key="1">
    <citation type="journal article" date="2019" name="Sci. Rep.">
        <title>Draft genome of Tanacetum cinerariifolium, the natural source of mosquito coil.</title>
        <authorList>
            <person name="Yamashiro T."/>
            <person name="Shiraishi A."/>
            <person name="Satake H."/>
            <person name="Nakayama K."/>
        </authorList>
    </citation>
    <scope>NUCLEOTIDE SEQUENCE</scope>
</reference>
<dbReference type="EMBL" id="BKCJ010128929">
    <property type="protein sequence ID" value="GEX76994.1"/>
    <property type="molecule type" value="Genomic_DNA"/>
</dbReference>